<evidence type="ECO:0000313" key="3">
    <source>
        <dbReference type="Proteomes" id="UP001139494"/>
    </source>
</evidence>
<comment type="caution">
    <text evidence="2">The sequence shown here is derived from an EMBL/GenBank/DDBJ whole genome shotgun (WGS) entry which is preliminary data.</text>
</comment>
<name>A0A9R1CPH6_9EURY</name>
<dbReference type="RefSeq" id="WP_256028596.1">
    <property type="nucleotide sequence ID" value="NZ_JAHLKM010000003.1"/>
</dbReference>
<feature type="region of interest" description="Disordered" evidence="1">
    <location>
        <begin position="1"/>
        <end position="22"/>
    </location>
</feature>
<dbReference type="Gene3D" id="1.10.10.10">
    <property type="entry name" value="Winged helix-like DNA-binding domain superfamily/Winged helix DNA-binding domain"/>
    <property type="match status" value="1"/>
</dbReference>
<evidence type="ECO:0000313" key="2">
    <source>
        <dbReference type="EMBL" id="MCQ4332659.1"/>
    </source>
</evidence>
<dbReference type="Pfam" id="PF12840">
    <property type="entry name" value="HTH_20"/>
    <property type="match status" value="1"/>
</dbReference>
<reference evidence="2" key="1">
    <citation type="journal article" date="2023" name="Front. Microbiol.">
        <title>Genomic-based phylogenetic and metabolic analyses of the genus Natronomonas, and description of Natronomonas aquatica sp. nov.</title>
        <authorList>
            <person name="Garcia-Roldan A."/>
            <person name="Duran-Viseras A."/>
            <person name="de la Haba R.R."/>
            <person name="Corral P."/>
            <person name="Sanchez-Porro C."/>
            <person name="Ventosa A."/>
        </authorList>
    </citation>
    <scope>NUCLEOTIDE SEQUENCE</scope>
    <source>
        <strain evidence="2">F2-12</strain>
    </source>
</reference>
<evidence type="ECO:0000256" key="1">
    <source>
        <dbReference type="SAM" id="MobiDB-lite"/>
    </source>
</evidence>
<protein>
    <submittedName>
        <fullName evidence="2">Helix-turn-helix domain-containing protein</fullName>
    </submittedName>
</protein>
<dbReference type="CDD" id="cd00090">
    <property type="entry name" value="HTH_ARSR"/>
    <property type="match status" value="1"/>
</dbReference>
<dbReference type="EMBL" id="JAHLKM010000003">
    <property type="protein sequence ID" value="MCQ4332659.1"/>
    <property type="molecule type" value="Genomic_DNA"/>
</dbReference>
<keyword evidence="3" id="KW-1185">Reference proteome</keyword>
<dbReference type="InterPro" id="IPR036388">
    <property type="entry name" value="WH-like_DNA-bd_sf"/>
</dbReference>
<organism evidence="2 3">
    <name type="scientific">Natronomonas aquatica</name>
    <dbReference type="NCBI Taxonomy" id="2841590"/>
    <lineage>
        <taxon>Archaea</taxon>
        <taxon>Methanobacteriati</taxon>
        <taxon>Methanobacteriota</taxon>
        <taxon>Stenosarchaea group</taxon>
        <taxon>Halobacteria</taxon>
        <taxon>Halobacteriales</taxon>
        <taxon>Natronomonadaceae</taxon>
        <taxon>Natronomonas</taxon>
    </lineage>
</organism>
<dbReference type="InterPro" id="IPR036390">
    <property type="entry name" value="WH_DNA-bd_sf"/>
</dbReference>
<proteinExistence type="predicted"/>
<dbReference type="InterPro" id="IPR011991">
    <property type="entry name" value="ArsR-like_HTH"/>
</dbReference>
<dbReference type="SUPFAM" id="SSF46785">
    <property type="entry name" value="Winged helix' DNA-binding domain"/>
    <property type="match status" value="1"/>
</dbReference>
<dbReference type="AlphaFoldDB" id="A0A9R1CPH6"/>
<gene>
    <name evidence="2" type="ORF">KM295_03965</name>
</gene>
<sequence>MSAQLRPKGDEPAGVDRERGSVDTEAVLTALEDPDCRALLEATAEEPLTAGELTDRCEIPRSTTYRKVERLAEAGLLEERVRISADGKHASEYRRTFEDVTVSLSEADGITVGLSGAADPEAAD</sequence>
<feature type="compositionally biased region" description="Basic and acidic residues" evidence="1">
    <location>
        <begin position="7"/>
        <end position="22"/>
    </location>
</feature>
<accession>A0A9R1CPH6</accession>
<dbReference type="Proteomes" id="UP001139494">
    <property type="component" value="Unassembled WGS sequence"/>
</dbReference>